<dbReference type="Gene3D" id="2.30.30.140">
    <property type="match status" value="1"/>
</dbReference>
<evidence type="ECO:0000256" key="1">
    <source>
        <dbReference type="ARBA" id="ARBA00004123"/>
    </source>
</evidence>
<dbReference type="Pfam" id="PF12656">
    <property type="entry name" value="G-patch_2"/>
    <property type="match status" value="1"/>
</dbReference>
<dbReference type="InterPro" id="IPR000467">
    <property type="entry name" value="G_patch_dom"/>
</dbReference>
<protein>
    <recommendedName>
        <fullName evidence="6">G-patch domain-containing protein</fullName>
    </recommendedName>
</protein>
<name>A0AAV0JN71_9ROSI</name>
<comment type="similarity">
    <text evidence="2">Belongs to the PHF5 family.</text>
</comment>
<evidence type="ECO:0000256" key="4">
    <source>
        <dbReference type="ARBA" id="ARBA00023242"/>
    </source>
</evidence>
<dbReference type="Pfam" id="PF25088">
    <property type="entry name" value="GPKOW_C"/>
    <property type="match status" value="1"/>
</dbReference>
<evidence type="ECO:0000256" key="5">
    <source>
        <dbReference type="SAM" id="MobiDB-lite"/>
    </source>
</evidence>
<feature type="compositionally biased region" description="Low complexity" evidence="5">
    <location>
        <begin position="555"/>
        <end position="567"/>
    </location>
</feature>
<organism evidence="7 8">
    <name type="scientific">Linum tenue</name>
    <dbReference type="NCBI Taxonomy" id="586396"/>
    <lineage>
        <taxon>Eukaryota</taxon>
        <taxon>Viridiplantae</taxon>
        <taxon>Streptophyta</taxon>
        <taxon>Embryophyta</taxon>
        <taxon>Tracheophyta</taxon>
        <taxon>Spermatophyta</taxon>
        <taxon>Magnoliopsida</taxon>
        <taxon>eudicotyledons</taxon>
        <taxon>Gunneridae</taxon>
        <taxon>Pentapetalae</taxon>
        <taxon>rosids</taxon>
        <taxon>fabids</taxon>
        <taxon>Malpighiales</taxon>
        <taxon>Linaceae</taxon>
        <taxon>Linum</taxon>
    </lineage>
</organism>
<dbReference type="SMART" id="SM00739">
    <property type="entry name" value="KOW"/>
    <property type="match status" value="2"/>
</dbReference>
<dbReference type="InterPro" id="IPR005824">
    <property type="entry name" value="KOW"/>
</dbReference>
<evidence type="ECO:0000313" key="8">
    <source>
        <dbReference type="Proteomes" id="UP001154282"/>
    </source>
</evidence>
<feature type="region of interest" description="Disordered" evidence="5">
    <location>
        <begin position="446"/>
        <end position="475"/>
    </location>
</feature>
<dbReference type="InterPro" id="IPR005345">
    <property type="entry name" value="PHF5"/>
</dbReference>
<evidence type="ECO:0000256" key="3">
    <source>
        <dbReference type="ARBA" id="ARBA00010966"/>
    </source>
</evidence>
<dbReference type="GO" id="GO:0000398">
    <property type="term" value="P:mRNA splicing, via spliceosome"/>
    <property type="evidence" value="ECO:0007669"/>
    <property type="project" value="InterPro"/>
</dbReference>
<feature type="compositionally biased region" description="Basic and acidic residues" evidence="5">
    <location>
        <begin position="568"/>
        <end position="584"/>
    </location>
</feature>
<evidence type="ECO:0000313" key="7">
    <source>
        <dbReference type="EMBL" id="CAI0411397.1"/>
    </source>
</evidence>
<dbReference type="Proteomes" id="UP001154282">
    <property type="component" value="Unassembled WGS sequence"/>
</dbReference>
<dbReference type="InterPro" id="IPR026822">
    <property type="entry name" value="Spp2/MOS2_G-patch"/>
</dbReference>
<accession>A0AAV0JN71</accession>
<evidence type="ECO:0000259" key="6">
    <source>
        <dbReference type="PROSITE" id="PS50174"/>
    </source>
</evidence>
<keyword evidence="8" id="KW-1185">Reference proteome</keyword>
<feature type="domain" description="G-patch" evidence="6">
    <location>
        <begin position="403"/>
        <end position="449"/>
    </location>
</feature>
<feature type="region of interest" description="Disordered" evidence="5">
    <location>
        <begin position="552"/>
        <end position="584"/>
    </location>
</feature>
<dbReference type="PROSITE" id="PS50174">
    <property type="entry name" value="G_PATCH"/>
    <property type="match status" value="1"/>
</dbReference>
<dbReference type="AlphaFoldDB" id="A0AAV0JN71"/>
<comment type="similarity">
    <text evidence="3">Belongs to the MOS2 family.</text>
</comment>
<evidence type="ECO:0000256" key="2">
    <source>
        <dbReference type="ARBA" id="ARBA00008626"/>
    </source>
</evidence>
<dbReference type="GO" id="GO:0003676">
    <property type="term" value="F:nucleic acid binding"/>
    <property type="evidence" value="ECO:0007669"/>
    <property type="project" value="InterPro"/>
</dbReference>
<comment type="subcellular location">
    <subcellularLocation>
        <location evidence="1">Nucleus</location>
    </subcellularLocation>
</comment>
<dbReference type="Pfam" id="PF03660">
    <property type="entry name" value="PHF5"/>
    <property type="match status" value="1"/>
</dbReference>
<proteinExistence type="inferred from homology"/>
<reference evidence="7" key="1">
    <citation type="submission" date="2022-08" db="EMBL/GenBank/DDBJ databases">
        <authorList>
            <person name="Gutierrez-Valencia J."/>
        </authorList>
    </citation>
    <scope>NUCLEOTIDE SEQUENCE</scope>
</reference>
<keyword evidence="4" id="KW-0539">Nucleus</keyword>
<comment type="caution">
    <text evidence="7">The sequence shown here is derived from an EMBL/GenBank/DDBJ whole genome shotgun (WGS) entry which is preliminary data.</text>
</comment>
<dbReference type="PANTHER" id="PTHR15818:SF2">
    <property type="entry name" value="G-PATCH DOMAIN AND KOW MOTIFS-CONTAINING PROTEIN"/>
    <property type="match status" value="1"/>
</dbReference>
<dbReference type="PANTHER" id="PTHR15818">
    <property type="entry name" value="G PATCH AND KOW-CONTAINING"/>
    <property type="match status" value="1"/>
</dbReference>
<feature type="compositionally biased region" description="Basic and acidic residues" evidence="5">
    <location>
        <begin position="449"/>
        <end position="475"/>
    </location>
</feature>
<sequence>MNTEQPNRQTDALSLCFLRNSGNPAKGYALQHPLQLTKSIGKAGLGAARLATSRRAPFGETRLSGGIPELSPGLQALRELDRKQPGIAIGRLCEKCDGKCVICDSYVRPCTLVRVCDECNYGSFQGRCVICGGVGISDAYYCKECTQQEKDRDGCPKIVNLGSAKTDLFYEHKSIGLWKKEARKCKEKPVKLCRRNASRDWPPFCFEEGSASASFPKPATCKRLQRLLLPTKTPEKALPRVMKLSFSISAKSSSKPTTKPILASKDEESEQRQKEYVTEFDPSKSNATLNKPKFIIPPKENEWRPHKRMKNIHSLASLQSDTSANDVRFEVAVDGVDDGSGGNVSYGLNVRQNENGDSSTKDGIGGFSSENSSTENMLLEKLKYDLQHLPDDEGFKEFEDVPVEGFGAALLAGYGWTEGRGIGKNAKGDVEVKQYFKRTDKQGLGFMSHESEMSSDKNKQKEKGREIDNEKDRDGKADGFAVGKVVRVVAGSRGDAVGSKGTVVEKLSTEWLVLKLAKTREELRVHASDVAALGSVEEEKCLKKLKELRIRSEKQSSNSGKSGNRRSGASERTRDYDRIKPDKERGTPWLNNHIRVRIISKDMKGGRLYLKKGEVVDVVGPYICDITMDGSRELVQGVDQDLLETALPRSGGPVLVLYGKHKGVYGKLVKRDLEEESGVVQDSDTHEFLKVKLEQIAEYIGDPSEIGY</sequence>
<feature type="compositionally biased region" description="Low complexity" evidence="5">
    <location>
        <begin position="251"/>
        <end position="262"/>
    </location>
</feature>
<dbReference type="GO" id="GO:0005681">
    <property type="term" value="C:spliceosomal complex"/>
    <property type="evidence" value="ECO:0007669"/>
    <property type="project" value="TreeGrafter"/>
</dbReference>
<dbReference type="EMBL" id="CAMGYJ010000005">
    <property type="protein sequence ID" value="CAI0411397.1"/>
    <property type="molecule type" value="Genomic_DNA"/>
</dbReference>
<gene>
    <name evidence="7" type="ORF">LITE_LOCUS15144</name>
</gene>
<dbReference type="InterPro" id="IPR045166">
    <property type="entry name" value="Spp2-like"/>
</dbReference>
<feature type="region of interest" description="Disordered" evidence="5">
    <location>
        <begin position="352"/>
        <end position="372"/>
    </location>
</feature>
<dbReference type="SMART" id="SM00443">
    <property type="entry name" value="G_patch"/>
    <property type="match status" value="1"/>
</dbReference>
<feature type="region of interest" description="Disordered" evidence="5">
    <location>
        <begin position="251"/>
        <end position="271"/>
    </location>
</feature>